<dbReference type="PANTHER" id="PTHR47739:SF1">
    <property type="entry name" value="TRNA1(VAL) (ADENINE(37)-N6)-METHYLTRANSFERASE"/>
    <property type="match status" value="1"/>
</dbReference>
<gene>
    <name evidence="2" type="ORF">DSOUD_2952</name>
</gene>
<evidence type="ECO:0000313" key="3">
    <source>
        <dbReference type="Proteomes" id="UP000057158"/>
    </source>
</evidence>
<dbReference type="GO" id="GO:0032259">
    <property type="term" value="P:methylation"/>
    <property type="evidence" value="ECO:0007669"/>
    <property type="project" value="UniProtKB-KW"/>
</dbReference>
<protein>
    <submittedName>
        <fullName evidence="2">SAM-dependent methyltransferase</fullName>
    </submittedName>
</protein>
<proteinExistence type="predicted"/>
<dbReference type="InterPro" id="IPR041698">
    <property type="entry name" value="Methyltransf_25"/>
</dbReference>
<dbReference type="GO" id="GO:0003676">
    <property type="term" value="F:nucleic acid binding"/>
    <property type="evidence" value="ECO:0007669"/>
    <property type="project" value="InterPro"/>
</dbReference>
<reference evidence="2 3" key="1">
    <citation type="submission" date="2015-07" db="EMBL/GenBank/DDBJ databases">
        <title>Isolation and Genomic Characterization of a Novel Halophilic Metal-Reducing Deltaproteobacterium from the Deep Subsurface.</title>
        <authorList>
            <person name="Badalamenti J.P."/>
            <person name="Summers Z.M."/>
            <person name="Gralnick J.A."/>
            <person name="Bond D.R."/>
        </authorList>
    </citation>
    <scope>NUCLEOTIDE SEQUENCE [LARGE SCALE GENOMIC DNA]</scope>
    <source>
        <strain evidence="2 3">WTL</strain>
    </source>
</reference>
<dbReference type="EMBL" id="CP010802">
    <property type="protein sequence ID" value="ALC17680.1"/>
    <property type="molecule type" value="Genomic_DNA"/>
</dbReference>
<dbReference type="SUPFAM" id="SSF53335">
    <property type="entry name" value="S-adenosyl-L-methionine-dependent methyltransferases"/>
    <property type="match status" value="1"/>
</dbReference>
<dbReference type="InterPro" id="IPR050210">
    <property type="entry name" value="tRNA_Adenine-N(6)_MTase"/>
</dbReference>
<organism evidence="2 3">
    <name type="scientific">Desulfuromonas soudanensis</name>
    <dbReference type="NCBI Taxonomy" id="1603606"/>
    <lineage>
        <taxon>Bacteria</taxon>
        <taxon>Pseudomonadati</taxon>
        <taxon>Thermodesulfobacteriota</taxon>
        <taxon>Desulfuromonadia</taxon>
        <taxon>Desulfuromonadales</taxon>
        <taxon>Desulfuromonadaceae</taxon>
        <taxon>Desulfuromonas</taxon>
    </lineage>
</organism>
<dbReference type="GO" id="GO:0008168">
    <property type="term" value="F:methyltransferase activity"/>
    <property type="evidence" value="ECO:0007669"/>
    <property type="project" value="UniProtKB-KW"/>
</dbReference>
<evidence type="ECO:0000259" key="1">
    <source>
        <dbReference type="Pfam" id="PF13649"/>
    </source>
</evidence>
<dbReference type="AlphaFoldDB" id="A0A0M4DBE3"/>
<dbReference type="PATRIC" id="fig|1603606.3.peg.3183"/>
<keyword evidence="3" id="KW-1185">Reference proteome</keyword>
<dbReference type="RefSeq" id="WP_053551675.1">
    <property type="nucleotide sequence ID" value="NZ_CP010802.1"/>
</dbReference>
<dbReference type="InterPro" id="IPR029063">
    <property type="entry name" value="SAM-dependent_MTases_sf"/>
</dbReference>
<keyword evidence="2" id="KW-0489">Methyltransferase</keyword>
<dbReference type="OrthoDB" id="5489421at2"/>
<dbReference type="Proteomes" id="UP000057158">
    <property type="component" value="Chromosome"/>
</dbReference>
<dbReference type="InterPro" id="IPR002052">
    <property type="entry name" value="DNA_methylase_N6_adenine_CS"/>
</dbReference>
<sequence>MPTLLPDEEIHLLRPAGLKIIQARSGYRFSLDPVLLCAFAALDGTERLADLGTGSGVMPLILAGRGHGGAIVGVELQPQLADRARRSVALNGLQDRIAIIEGDLRALPASLAPGTFDGVLCNPPYRKPGTGKVAPGSERGAARHELAGGIGDFVRAAAILLKPGGRFFVIFLAERLNELLAVMSREGLEPKRLRTVHSRTGEGAKMVLVEGRKGGRGGLAVEAPLFVYDGDRYSEEVLRIYGEG</sequence>
<feature type="domain" description="Methyltransferase" evidence="1">
    <location>
        <begin position="50"/>
        <end position="121"/>
    </location>
</feature>
<dbReference type="PANTHER" id="PTHR47739">
    <property type="entry name" value="TRNA1(VAL) (ADENINE(37)-N6)-METHYLTRANSFERASE"/>
    <property type="match status" value="1"/>
</dbReference>
<evidence type="ECO:0000313" key="2">
    <source>
        <dbReference type="EMBL" id="ALC17680.1"/>
    </source>
</evidence>
<accession>A0A0M4DBE3</accession>
<dbReference type="PROSITE" id="PS00092">
    <property type="entry name" value="N6_MTASE"/>
    <property type="match status" value="1"/>
</dbReference>
<name>A0A0M4DBE3_9BACT</name>
<dbReference type="STRING" id="1603606.DSOUD_2952"/>
<dbReference type="Gene3D" id="3.40.50.150">
    <property type="entry name" value="Vaccinia Virus protein VP39"/>
    <property type="match status" value="1"/>
</dbReference>
<keyword evidence="2" id="KW-0808">Transferase</keyword>
<dbReference type="CDD" id="cd02440">
    <property type="entry name" value="AdoMet_MTases"/>
    <property type="match status" value="1"/>
</dbReference>
<dbReference type="KEGG" id="des:DSOUD_2952"/>
<dbReference type="Pfam" id="PF13649">
    <property type="entry name" value="Methyltransf_25"/>
    <property type="match status" value="1"/>
</dbReference>